<dbReference type="Gene3D" id="3.20.20.20">
    <property type="entry name" value="Dihydropteroate synthase-like"/>
    <property type="match status" value="1"/>
</dbReference>
<dbReference type="Proteomes" id="UP000631114">
    <property type="component" value="Unassembled WGS sequence"/>
</dbReference>
<dbReference type="OrthoDB" id="1663073at2759"/>
<evidence type="ECO:0000259" key="1">
    <source>
        <dbReference type="PROSITE" id="PS50972"/>
    </source>
</evidence>
<accession>A0A835M5L0</accession>
<dbReference type="GO" id="GO:0046654">
    <property type="term" value="P:tetrahydrofolate biosynthetic process"/>
    <property type="evidence" value="ECO:0007669"/>
    <property type="project" value="TreeGrafter"/>
</dbReference>
<keyword evidence="3" id="KW-1185">Reference proteome</keyword>
<dbReference type="PANTHER" id="PTHR20941">
    <property type="entry name" value="FOLATE SYNTHESIS PROTEINS"/>
    <property type="match status" value="1"/>
</dbReference>
<dbReference type="SUPFAM" id="SSF51717">
    <property type="entry name" value="Dihydropteroate synthetase-like"/>
    <property type="match status" value="1"/>
</dbReference>
<dbReference type="Pfam" id="PF00809">
    <property type="entry name" value="Pterin_bind"/>
    <property type="match status" value="1"/>
</dbReference>
<dbReference type="InterPro" id="IPR045031">
    <property type="entry name" value="DHP_synth-like"/>
</dbReference>
<comment type="caution">
    <text evidence="2">The sequence shown here is derived from an EMBL/GenBank/DDBJ whole genome shotgun (WGS) entry which is preliminary data.</text>
</comment>
<gene>
    <name evidence="2" type="ORF">IFM89_019837</name>
</gene>
<feature type="domain" description="Pterin-binding" evidence="1">
    <location>
        <begin position="1"/>
        <end position="194"/>
    </location>
</feature>
<proteinExistence type="predicted"/>
<dbReference type="PANTHER" id="PTHR20941:SF1">
    <property type="entry name" value="FOLIC ACID SYNTHESIS PROTEIN FOL1"/>
    <property type="match status" value="1"/>
</dbReference>
<dbReference type="InterPro" id="IPR011005">
    <property type="entry name" value="Dihydropteroate_synth-like_sf"/>
</dbReference>
<evidence type="ECO:0000313" key="2">
    <source>
        <dbReference type="EMBL" id="KAF9614709.1"/>
    </source>
</evidence>
<dbReference type="EMBL" id="JADFTS010000003">
    <property type="protein sequence ID" value="KAF9614709.1"/>
    <property type="molecule type" value="Genomic_DNA"/>
</dbReference>
<dbReference type="InterPro" id="IPR000489">
    <property type="entry name" value="Pterin-binding_dom"/>
</dbReference>
<protein>
    <recommendedName>
        <fullName evidence="1">Pterin-binding domain-containing protein</fullName>
    </recommendedName>
</protein>
<name>A0A835M5L0_9MAGN</name>
<evidence type="ECO:0000313" key="3">
    <source>
        <dbReference type="Proteomes" id="UP000631114"/>
    </source>
</evidence>
<reference evidence="2 3" key="1">
    <citation type="submission" date="2020-10" db="EMBL/GenBank/DDBJ databases">
        <title>The Coptis chinensis genome and diversification of protoberbering-type alkaloids.</title>
        <authorList>
            <person name="Wang B."/>
            <person name="Shu S."/>
            <person name="Song C."/>
            <person name="Liu Y."/>
        </authorList>
    </citation>
    <scope>NUCLEOTIDE SEQUENCE [LARGE SCALE GENOMIC DNA]</scope>
    <source>
        <strain evidence="2">HL-2020</strain>
        <tissue evidence="2">Leaf</tissue>
    </source>
</reference>
<dbReference type="GO" id="GO:0004156">
    <property type="term" value="F:dihydropteroate synthase activity"/>
    <property type="evidence" value="ECO:0007669"/>
    <property type="project" value="TreeGrafter"/>
</dbReference>
<organism evidence="2 3">
    <name type="scientific">Coptis chinensis</name>
    <dbReference type="NCBI Taxonomy" id="261450"/>
    <lineage>
        <taxon>Eukaryota</taxon>
        <taxon>Viridiplantae</taxon>
        <taxon>Streptophyta</taxon>
        <taxon>Embryophyta</taxon>
        <taxon>Tracheophyta</taxon>
        <taxon>Spermatophyta</taxon>
        <taxon>Magnoliopsida</taxon>
        <taxon>Ranunculales</taxon>
        <taxon>Ranunculaceae</taxon>
        <taxon>Coptidoideae</taxon>
        <taxon>Coptis</taxon>
    </lineage>
</organism>
<dbReference type="PROSITE" id="PS50972">
    <property type="entry name" value="PTERIN_BINDING"/>
    <property type="match status" value="1"/>
</dbReference>
<dbReference type="AlphaFoldDB" id="A0A835M5L0"/>
<sequence>MDRLIPAIEAIAKLPEVEGKLLSVDTFYSKVASEAVSKGIHLVNDISGGHLDSEMFNVVAHLKVPYIVMHMRGDPSTMQTNENLHYEDVCKQVASELYTRVREAELSGIPSWRMIIDPDIGFSKKNEDNLEILMGLSTIREELSFKSLAASHAPIVIGPSRKKFLVYICSRPNASSGLYAFFLFYMRHRVYTVI</sequence>